<dbReference type="AlphaFoldDB" id="A0A8J3LHF8"/>
<evidence type="ECO:0000313" key="2">
    <source>
        <dbReference type="EMBL" id="GIG73388.1"/>
    </source>
</evidence>
<proteinExistence type="predicted"/>
<evidence type="ECO:0000256" key="1">
    <source>
        <dbReference type="SAM" id="Coils"/>
    </source>
</evidence>
<name>A0A8J3LHF8_9ACTN</name>
<keyword evidence="3" id="KW-1185">Reference proteome</keyword>
<reference evidence="2" key="1">
    <citation type="submission" date="2021-01" db="EMBL/GenBank/DDBJ databases">
        <title>Whole genome shotgun sequence of Planosporangium flavigriseum NBRC 105377.</title>
        <authorList>
            <person name="Komaki H."/>
            <person name="Tamura T."/>
        </authorList>
    </citation>
    <scope>NUCLEOTIDE SEQUENCE</scope>
    <source>
        <strain evidence="2">NBRC 105377</strain>
    </source>
</reference>
<accession>A0A8J3LHF8</accession>
<gene>
    <name evidence="2" type="ORF">Pfl04_17920</name>
</gene>
<dbReference type="RefSeq" id="WP_168078659.1">
    <property type="nucleotide sequence ID" value="NZ_BAAAQJ010000012.1"/>
</dbReference>
<sequence length="86" mass="9416">MSDNLESAVRAYQEAQAAIGDAQTAAERLIAEARADVVRARERLADAIVKAARDGMRQVDIVRATGYTRERVRQICRAAGIEADQD</sequence>
<evidence type="ECO:0000313" key="3">
    <source>
        <dbReference type="Proteomes" id="UP000653674"/>
    </source>
</evidence>
<keyword evidence="1" id="KW-0175">Coiled coil</keyword>
<comment type="caution">
    <text evidence="2">The sequence shown here is derived from an EMBL/GenBank/DDBJ whole genome shotgun (WGS) entry which is preliminary data.</text>
</comment>
<dbReference type="Proteomes" id="UP000653674">
    <property type="component" value="Unassembled WGS sequence"/>
</dbReference>
<protein>
    <submittedName>
        <fullName evidence="2">Uncharacterized protein</fullName>
    </submittedName>
</protein>
<dbReference type="EMBL" id="BONU01000009">
    <property type="protein sequence ID" value="GIG73388.1"/>
    <property type="molecule type" value="Genomic_DNA"/>
</dbReference>
<feature type="coiled-coil region" evidence="1">
    <location>
        <begin position="12"/>
        <end position="50"/>
    </location>
</feature>
<organism evidence="2 3">
    <name type="scientific">Planosporangium flavigriseum</name>
    <dbReference type="NCBI Taxonomy" id="373681"/>
    <lineage>
        <taxon>Bacteria</taxon>
        <taxon>Bacillati</taxon>
        <taxon>Actinomycetota</taxon>
        <taxon>Actinomycetes</taxon>
        <taxon>Micromonosporales</taxon>
        <taxon>Micromonosporaceae</taxon>
        <taxon>Planosporangium</taxon>
    </lineage>
</organism>